<dbReference type="InterPro" id="IPR036259">
    <property type="entry name" value="MFS_trans_sf"/>
</dbReference>
<organism evidence="2 3">
    <name type="scientific">Hondaea fermentalgiana</name>
    <dbReference type="NCBI Taxonomy" id="2315210"/>
    <lineage>
        <taxon>Eukaryota</taxon>
        <taxon>Sar</taxon>
        <taxon>Stramenopiles</taxon>
        <taxon>Bigyra</taxon>
        <taxon>Labyrinthulomycetes</taxon>
        <taxon>Thraustochytrida</taxon>
        <taxon>Thraustochytriidae</taxon>
        <taxon>Hondaea</taxon>
    </lineage>
</organism>
<feature type="transmembrane region" description="Helical" evidence="1">
    <location>
        <begin position="260"/>
        <end position="279"/>
    </location>
</feature>
<keyword evidence="1" id="KW-1133">Transmembrane helix</keyword>
<comment type="caution">
    <text evidence="2">The sequence shown here is derived from an EMBL/GenBank/DDBJ whole genome shotgun (WGS) entry which is preliminary data.</text>
</comment>
<gene>
    <name evidence="2" type="ORF">FCC1311_071902</name>
</gene>
<feature type="transmembrane region" description="Helical" evidence="1">
    <location>
        <begin position="353"/>
        <end position="375"/>
    </location>
</feature>
<proteinExistence type="predicted"/>
<keyword evidence="3" id="KW-1185">Reference proteome</keyword>
<feature type="transmembrane region" description="Helical" evidence="1">
    <location>
        <begin position="20"/>
        <end position="46"/>
    </location>
</feature>
<evidence type="ECO:0000313" key="3">
    <source>
        <dbReference type="Proteomes" id="UP000241890"/>
    </source>
</evidence>
<keyword evidence="1" id="KW-0472">Membrane</keyword>
<dbReference type="OrthoDB" id="5296287at2759"/>
<name>A0A2R5GKY9_9STRA</name>
<feature type="transmembrane region" description="Helical" evidence="1">
    <location>
        <begin position="58"/>
        <end position="81"/>
    </location>
</feature>
<feature type="transmembrane region" description="Helical" evidence="1">
    <location>
        <begin position="429"/>
        <end position="449"/>
    </location>
</feature>
<feature type="transmembrane region" description="Helical" evidence="1">
    <location>
        <begin position="157"/>
        <end position="178"/>
    </location>
</feature>
<dbReference type="SUPFAM" id="SSF103473">
    <property type="entry name" value="MFS general substrate transporter"/>
    <property type="match status" value="1"/>
</dbReference>
<reference evidence="2 3" key="1">
    <citation type="submission" date="2017-12" db="EMBL/GenBank/DDBJ databases">
        <title>Sequencing, de novo assembly and annotation of complete genome of a new Thraustochytrid species, strain FCC1311.</title>
        <authorList>
            <person name="Sedici K."/>
            <person name="Godart F."/>
            <person name="Aiese Cigliano R."/>
            <person name="Sanseverino W."/>
            <person name="Barakat M."/>
            <person name="Ortet P."/>
            <person name="Marechal E."/>
            <person name="Cagnac O."/>
            <person name="Amato A."/>
        </authorList>
    </citation>
    <scope>NUCLEOTIDE SEQUENCE [LARGE SCALE GENOMIC DNA]</scope>
</reference>
<evidence type="ECO:0000313" key="2">
    <source>
        <dbReference type="EMBL" id="GBG30969.1"/>
    </source>
</evidence>
<dbReference type="Gene3D" id="1.20.1250.20">
    <property type="entry name" value="MFS general substrate transporter like domains"/>
    <property type="match status" value="1"/>
</dbReference>
<protein>
    <submittedName>
        <fullName evidence="2">Uncharacterized protein</fullName>
    </submittedName>
</protein>
<dbReference type="AlphaFoldDB" id="A0A2R5GKY9"/>
<evidence type="ECO:0000256" key="1">
    <source>
        <dbReference type="SAM" id="Phobius"/>
    </source>
</evidence>
<feature type="transmembrane region" description="Helical" evidence="1">
    <location>
        <begin position="93"/>
        <end position="118"/>
    </location>
</feature>
<feature type="transmembrane region" description="Helical" evidence="1">
    <location>
        <begin position="130"/>
        <end position="151"/>
    </location>
</feature>
<feature type="transmembrane region" description="Helical" evidence="1">
    <location>
        <begin position="329"/>
        <end position="347"/>
    </location>
</feature>
<dbReference type="Proteomes" id="UP000241890">
    <property type="component" value="Unassembled WGS sequence"/>
</dbReference>
<keyword evidence="1" id="KW-0812">Transmembrane</keyword>
<dbReference type="EMBL" id="BEYU01000086">
    <property type="protein sequence ID" value="GBG30969.1"/>
    <property type="molecule type" value="Genomic_DNA"/>
</dbReference>
<feature type="transmembrane region" description="Helical" evidence="1">
    <location>
        <begin position="387"/>
        <end position="409"/>
    </location>
</feature>
<feature type="transmembrane region" description="Helical" evidence="1">
    <location>
        <begin position="299"/>
        <end position="317"/>
    </location>
</feature>
<accession>A0A2R5GKY9</accession>
<dbReference type="InParanoid" id="A0A2R5GKY9"/>
<sequence>MYAFPVLSTKLLAAGLDNSQIVITGVLIQVGYNLSSILFAAFYVRTYTRISLAGVDRAANIFACSLILGSLAMLIGLLASAEAAGEPVNGPAVSLLFLAWGVGLGLSAFHSLSLVNFIFVADKAQRRMGVASMTASLGIGSVVYTLLYQFALNYISLIHNMIVLLTSYVLLTGFRLVYMERGRFEAVPVLNEIPALLPTDDEESRGVVLGDNELEIEDLTLSEVSSARDARADRPGTLPVSSPVVAETAPTMWSYVQSRIVWLMSVSTFFGYGVGATFLSSIGSMAASLVGGGAEVDALTFHLTLSLLCMMLVARLATTVVYAHLNWPYVLAVWNVLLFVGILVFTANPTLTGAYASACLVGLGFGGTSSVPSVVATSNFPGSVQYYSVNIAVASTMMSLGPFIIGYMQTVIEEKSRIRLGAGFENLNTFIYFLAGSFFSTVCASMLGYEIRKEYLFEMSVMRAANVQNQVVEPQTRSGPRSLEIVQI</sequence>